<dbReference type="AlphaFoldDB" id="U5C553"/>
<name>U5C553_9BACT</name>
<comment type="caution">
    <text evidence="1">The sequence shown here is derived from an EMBL/GenBank/DDBJ whole genome shotgun (WGS) entry which is preliminary data.</text>
</comment>
<evidence type="ECO:0000313" key="2">
    <source>
        <dbReference type="Proteomes" id="UP000016843"/>
    </source>
</evidence>
<reference evidence="1 2" key="1">
    <citation type="journal article" date="2013" name="Genome Announc.">
        <title>Draft Genome Sequence of the Psychrophilic and Alkaliphilic Rhodonellum psychrophilum Strain GCM71T.</title>
        <authorList>
            <person name="Hauptmann A.L."/>
            <person name="Glaring M.A."/>
            <person name="Hallin P.F."/>
            <person name="Prieme A."/>
            <person name="Stougaard P."/>
        </authorList>
    </citation>
    <scope>NUCLEOTIDE SEQUENCE [LARGE SCALE GENOMIC DNA]</scope>
    <source>
        <strain evidence="1 2">GCM71</strain>
    </source>
</reference>
<protein>
    <submittedName>
        <fullName evidence="1">Uncharacterized protein</fullName>
    </submittedName>
</protein>
<organism evidence="1 2">
    <name type="scientific">Rhodonellum psychrophilum GCM71 = DSM 17998</name>
    <dbReference type="NCBI Taxonomy" id="1123057"/>
    <lineage>
        <taxon>Bacteria</taxon>
        <taxon>Pseudomonadati</taxon>
        <taxon>Bacteroidota</taxon>
        <taxon>Cytophagia</taxon>
        <taxon>Cytophagales</taxon>
        <taxon>Cytophagaceae</taxon>
        <taxon>Rhodonellum</taxon>
    </lineage>
</organism>
<dbReference type="EMBL" id="AWXR01000001">
    <property type="protein sequence ID" value="ERM84924.1"/>
    <property type="molecule type" value="Genomic_DNA"/>
</dbReference>
<evidence type="ECO:0000313" key="1">
    <source>
        <dbReference type="EMBL" id="ERM84924.1"/>
    </source>
</evidence>
<accession>U5C553</accession>
<proteinExistence type="predicted"/>
<keyword evidence="2" id="KW-1185">Reference proteome</keyword>
<dbReference type="Proteomes" id="UP000016843">
    <property type="component" value="Unassembled WGS sequence"/>
</dbReference>
<gene>
    <name evidence="1" type="ORF">P872_22955</name>
</gene>
<sequence>MTIFNEYVLWEQNSFLVKHIGSTKTVTHFTLLYSSPKKCDLIVKFCLVKFSSPIILIVFCEKTEFHKNTKNELGD</sequence>